<keyword evidence="2" id="KW-0067">ATP-binding</keyword>
<feature type="compositionally biased region" description="Polar residues" evidence="1">
    <location>
        <begin position="48"/>
        <end position="66"/>
    </location>
</feature>
<evidence type="ECO:0000313" key="3">
    <source>
        <dbReference type="Proteomes" id="UP000469505"/>
    </source>
</evidence>
<evidence type="ECO:0000313" key="2">
    <source>
        <dbReference type="EMBL" id="MTV88595.1"/>
    </source>
</evidence>
<keyword evidence="2" id="KW-0547">Nucleotide-binding</keyword>
<comment type="caution">
    <text evidence="2">The sequence shown here is derived from an EMBL/GenBank/DDBJ whole genome shotgun (WGS) entry which is preliminary data.</text>
</comment>
<sequence>VDSANVNEKYAMKVANDYAYQKIRTAEEAVLRIRERQQKGQEEQKNKASSTKTNVPKWSNPEYKNQTSEETRLELERKKQEMLARLE</sequence>
<keyword evidence="2" id="KW-0378">Hydrolase</keyword>
<dbReference type="AlphaFoldDB" id="A0A6I3UAP6"/>
<feature type="compositionally biased region" description="Basic and acidic residues" evidence="1">
    <location>
        <begin position="36"/>
        <end position="46"/>
    </location>
</feature>
<feature type="non-terminal residue" evidence="2">
    <location>
        <position position="1"/>
    </location>
</feature>
<feature type="region of interest" description="Disordered" evidence="1">
    <location>
        <begin position="36"/>
        <end position="87"/>
    </location>
</feature>
<keyword evidence="2" id="KW-0347">Helicase</keyword>
<dbReference type="Proteomes" id="UP000469505">
    <property type="component" value="Unassembled WGS sequence"/>
</dbReference>
<dbReference type="EMBL" id="WNHX01000906">
    <property type="protein sequence ID" value="MTV88595.1"/>
    <property type="molecule type" value="Genomic_DNA"/>
</dbReference>
<protein>
    <submittedName>
        <fullName evidence="2">DNA helicase</fullName>
    </submittedName>
</protein>
<organism evidence="2 3">
    <name type="scientific">Streptococcus pneumoniae</name>
    <dbReference type="NCBI Taxonomy" id="1313"/>
    <lineage>
        <taxon>Bacteria</taxon>
        <taxon>Bacillati</taxon>
        <taxon>Bacillota</taxon>
        <taxon>Bacilli</taxon>
        <taxon>Lactobacillales</taxon>
        <taxon>Streptococcaceae</taxon>
        <taxon>Streptococcus</taxon>
    </lineage>
</organism>
<dbReference type="GO" id="GO:0004386">
    <property type="term" value="F:helicase activity"/>
    <property type="evidence" value="ECO:0007669"/>
    <property type="project" value="UniProtKB-KW"/>
</dbReference>
<proteinExistence type="predicted"/>
<feature type="non-terminal residue" evidence="2">
    <location>
        <position position="87"/>
    </location>
</feature>
<gene>
    <name evidence="2" type="ORF">GM543_14145</name>
</gene>
<accession>A0A6I3UAP6</accession>
<feature type="compositionally biased region" description="Basic and acidic residues" evidence="1">
    <location>
        <begin position="67"/>
        <end position="87"/>
    </location>
</feature>
<reference evidence="2 3" key="1">
    <citation type="submission" date="2019-11" db="EMBL/GenBank/DDBJ databases">
        <title>Growth characteristics of pneumococcus vary with the chemical composition of the capsule and with environmental conditions.</title>
        <authorList>
            <person name="Tothpal A."/>
            <person name="Desobry K."/>
            <person name="Joshi S."/>
            <person name="Wyllie A.L."/>
            <person name="Weinberger D.M."/>
        </authorList>
    </citation>
    <scope>NUCLEOTIDE SEQUENCE [LARGE SCALE GENOMIC DNA]</scope>
    <source>
        <strain evidence="3">pnumococcus35B</strain>
    </source>
</reference>
<evidence type="ECO:0000256" key="1">
    <source>
        <dbReference type="SAM" id="MobiDB-lite"/>
    </source>
</evidence>
<name>A0A6I3UAP6_STREE</name>